<evidence type="ECO:0000256" key="5">
    <source>
        <dbReference type="ARBA" id="ARBA00022833"/>
    </source>
</evidence>
<keyword evidence="4" id="KW-0378">Hydrolase</keyword>
<evidence type="ECO:0000256" key="2">
    <source>
        <dbReference type="ARBA" id="ARBA00005988"/>
    </source>
</evidence>
<organism evidence="9 10">
    <name type="scientific">Candidatus Kaiserbacteria bacterium RIFCSPHIGHO2_01_FULL_46_22</name>
    <dbReference type="NCBI Taxonomy" id="1798475"/>
    <lineage>
        <taxon>Bacteria</taxon>
        <taxon>Candidatus Kaiseribacteriota</taxon>
    </lineage>
</organism>
<evidence type="ECO:0000313" key="9">
    <source>
        <dbReference type="EMBL" id="OGG41750.1"/>
    </source>
</evidence>
<dbReference type="Proteomes" id="UP000176322">
    <property type="component" value="Unassembled WGS sequence"/>
</dbReference>
<keyword evidence="6" id="KW-0482">Metalloprotease</keyword>
<dbReference type="SUPFAM" id="SSF53187">
    <property type="entry name" value="Zn-dependent exopeptidases"/>
    <property type="match status" value="1"/>
</dbReference>
<dbReference type="GO" id="GO:0006508">
    <property type="term" value="P:proteolysis"/>
    <property type="evidence" value="ECO:0007669"/>
    <property type="project" value="UniProtKB-KW"/>
</dbReference>
<dbReference type="InterPro" id="IPR000834">
    <property type="entry name" value="Peptidase_M14"/>
</dbReference>
<evidence type="ECO:0000256" key="4">
    <source>
        <dbReference type="ARBA" id="ARBA00022801"/>
    </source>
</evidence>
<dbReference type="GO" id="GO:0004181">
    <property type="term" value="F:metallocarboxypeptidase activity"/>
    <property type="evidence" value="ECO:0007669"/>
    <property type="project" value="InterPro"/>
</dbReference>
<comment type="caution">
    <text evidence="9">The sequence shown here is derived from an EMBL/GenBank/DDBJ whole genome shotgun (WGS) entry which is preliminary data.</text>
</comment>
<evidence type="ECO:0000256" key="6">
    <source>
        <dbReference type="ARBA" id="ARBA00023049"/>
    </source>
</evidence>
<dbReference type="GO" id="GO:0008270">
    <property type="term" value="F:zinc ion binding"/>
    <property type="evidence" value="ECO:0007669"/>
    <property type="project" value="InterPro"/>
</dbReference>
<dbReference type="PANTHER" id="PTHR11705">
    <property type="entry name" value="PROTEASE FAMILY M14 CARBOXYPEPTIDASE A,B"/>
    <property type="match status" value="1"/>
</dbReference>
<evidence type="ECO:0000256" key="7">
    <source>
        <dbReference type="PROSITE-ProRule" id="PRU01379"/>
    </source>
</evidence>
<dbReference type="PROSITE" id="PS52035">
    <property type="entry name" value="PEPTIDASE_M14"/>
    <property type="match status" value="1"/>
</dbReference>
<dbReference type="STRING" id="1798475.A2837_00850"/>
<comment type="cofactor">
    <cofactor evidence="1">
        <name>Zn(2+)</name>
        <dbReference type="ChEBI" id="CHEBI:29105"/>
    </cofactor>
</comment>
<evidence type="ECO:0000259" key="8">
    <source>
        <dbReference type="PROSITE" id="PS52035"/>
    </source>
</evidence>
<dbReference type="AlphaFoldDB" id="A0A1F6BXV8"/>
<comment type="similarity">
    <text evidence="2 7">Belongs to the peptidase M14 family.</text>
</comment>
<dbReference type="EMBL" id="MFKO01000002">
    <property type="protein sequence ID" value="OGG41750.1"/>
    <property type="molecule type" value="Genomic_DNA"/>
</dbReference>
<keyword evidence="3" id="KW-0645">Protease</keyword>
<comment type="caution">
    <text evidence="7">Lacks conserved residue(s) required for the propagation of feature annotation.</text>
</comment>
<dbReference type="SMART" id="SM00631">
    <property type="entry name" value="Zn_pept"/>
    <property type="match status" value="1"/>
</dbReference>
<proteinExistence type="inferred from homology"/>
<protein>
    <recommendedName>
        <fullName evidence="8">Peptidase M14 domain-containing protein</fullName>
    </recommendedName>
</protein>
<dbReference type="GO" id="GO:0005615">
    <property type="term" value="C:extracellular space"/>
    <property type="evidence" value="ECO:0007669"/>
    <property type="project" value="TreeGrafter"/>
</dbReference>
<dbReference type="Pfam" id="PF00246">
    <property type="entry name" value="Peptidase_M14"/>
    <property type="match status" value="1"/>
</dbReference>
<evidence type="ECO:0000256" key="1">
    <source>
        <dbReference type="ARBA" id="ARBA00001947"/>
    </source>
</evidence>
<dbReference type="Gene3D" id="3.40.630.10">
    <property type="entry name" value="Zn peptidases"/>
    <property type="match status" value="1"/>
</dbReference>
<dbReference type="CDD" id="cd00596">
    <property type="entry name" value="Peptidase_M14_like"/>
    <property type="match status" value="1"/>
</dbReference>
<gene>
    <name evidence="9" type="ORF">A2837_00850</name>
</gene>
<keyword evidence="5" id="KW-0862">Zinc</keyword>
<evidence type="ECO:0000313" key="10">
    <source>
        <dbReference type="Proteomes" id="UP000176322"/>
    </source>
</evidence>
<name>A0A1F6BXV8_9BACT</name>
<feature type="domain" description="Peptidase M14" evidence="8">
    <location>
        <begin position="33"/>
        <end position="298"/>
    </location>
</feature>
<reference evidence="9 10" key="1">
    <citation type="journal article" date="2016" name="Nat. Commun.">
        <title>Thousands of microbial genomes shed light on interconnected biogeochemical processes in an aquifer system.</title>
        <authorList>
            <person name="Anantharaman K."/>
            <person name="Brown C.T."/>
            <person name="Hug L.A."/>
            <person name="Sharon I."/>
            <person name="Castelle C.J."/>
            <person name="Probst A.J."/>
            <person name="Thomas B.C."/>
            <person name="Singh A."/>
            <person name="Wilkins M.J."/>
            <person name="Karaoz U."/>
            <person name="Brodie E.L."/>
            <person name="Williams K.H."/>
            <person name="Hubbard S.S."/>
            <person name="Banfield J.F."/>
        </authorList>
    </citation>
    <scope>NUCLEOTIDE SEQUENCE [LARGE SCALE GENOMIC DNA]</scope>
</reference>
<evidence type="ECO:0000256" key="3">
    <source>
        <dbReference type="ARBA" id="ARBA00022670"/>
    </source>
</evidence>
<sequence>MKYLVIAVVVILVLGVGGFFVYKNIANRADMENDRAFEEAKPDTAAEQEKTVDDTKTVIGKSADGHEITAYHYGKGDTNLLFIGGIHGGYSWNTALVAYELMEYLEKTPDAIPENMRVTVIPVMNPDGLNTVVGTTSRFSMADVPEESADTIPGRFNSNEVDLNRNFDCDWQAESKWQNRTVSGGSEAFSEPESKAVRDFIATSSPDAVVVWYSSAGGVFASNCHDGVLAETTELTSLYAEASGYRAFKEFNFYEITGDMVNWMAKQGIPAISVLLTTHRDVEWNKNRAGIEALFKHYSDESADLPE</sequence>
<dbReference type="PANTHER" id="PTHR11705:SF143">
    <property type="entry name" value="SLL0236 PROTEIN"/>
    <property type="match status" value="1"/>
</dbReference>
<accession>A0A1F6BXV8</accession>